<proteinExistence type="predicted"/>
<sequence>MRSDVYSEVTEVLSKVQFEPRSQD</sequence>
<protein>
    <submittedName>
        <fullName evidence="1">Uncharacterized protein</fullName>
    </submittedName>
</protein>
<name>A0A0E9Q5Y3_ANGAN</name>
<reference evidence="1" key="1">
    <citation type="submission" date="2014-11" db="EMBL/GenBank/DDBJ databases">
        <authorList>
            <person name="Amaro Gonzalez C."/>
        </authorList>
    </citation>
    <scope>NUCLEOTIDE SEQUENCE</scope>
</reference>
<organism evidence="1">
    <name type="scientific">Anguilla anguilla</name>
    <name type="common">European freshwater eel</name>
    <name type="synonym">Muraena anguilla</name>
    <dbReference type="NCBI Taxonomy" id="7936"/>
    <lineage>
        <taxon>Eukaryota</taxon>
        <taxon>Metazoa</taxon>
        <taxon>Chordata</taxon>
        <taxon>Craniata</taxon>
        <taxon>Vertebrata</taxon>
        <taxon>Euteleostomi</taxon>
        <taxon>Actinopterygii</taxon>
        <taxon>Neopterygii</taxon>
        <taxon>Teleostei</taxon>
        <taxon>Anguilliformes</taxon>
        <taxon>Anguillidae</taxon>
        <taxon>Anguilla</taxon>
    </lineage>
</organism>
<dbReference type="EMBL" id="GBXM01096403">
    <property type="protein sequence ID" value="JAH12174.1"/>
    <property type="molecule type" value="Transcribed_RNA"/>
</dbReference>
<dbReference type="AlphaFoldDB" id="A0A0E9Q5Y3"/>
<accession>A0A0E9Q5Y3</accession>
<reference evidence="1" key="2">
    <citation type="journal article" date="2015" name="Fish Shellfish Immunol.">
        <title>Early steps in the European eel (Anguilla anguilla)-Vibrio vulnificus interaction in the gills: Role of the RtxA13 toxin.</title>
        <authorList>
            <person name="Callol A."/>
            <person name="Pajuelo D."/>
            <person name="Ebbesson L."/>
            <person name="Teles M."/>
            <person name="MacKenzie S."/>
            <person name="Amaro C."/>
        </authorList>
    </citation>
    <scope>NUCLEOTIDE SEQUENCE</scope>
</reference>
<evidence type="ECO:0000313" key="1">
    <source>
        <dbReference type="EMBL" id="JAH12174.1"/>
    </source>
</evidence>